<dbReference type="PANTHER" id="PTHR11361">
    <property type="entry name" value="DNA MISMATCH REPAIR PROTEIN MUTS FAMILY MEMBER"/>
    <property type="match status" value="1"/>
</dbReference>
<dbReference type="GO" id="GO:0006298">
    <property type="term" value="P:mismatch repair"/>
    <property type="evidence" value="ECO:0007669"/>
    <property type="project" value="InterPro"/>
</dbReference>
<feature type="compositionally biased region" description="Basic and acidic residues" evidence="5">
    <location>
        <begin position="45"/>
        <end position="58"/>
    </location>
</feature>
<dbReference type="PIRSF" id="PIRSF005813">
    <property type="entry name" value="MSH2"/>
    <property type="match status" value="1"/>
</dbReference>
<evidence type="ECO:0000313" key="7">
    <source>
        <dbReference type="EMBL" id="KAF9820702.1"/>
    </source>
</evidence>
<evidence type="ECO:0000256" key="3">
    <source>
        <dbReference type="ARBA" id="ARBA00022840"/>
    </source>
</evidence>
<keyword evidence="4" id="KW-0238">DNA-binding</keyword>
<dbReference type="GO" id="GO:0051026">
    <property type="term" value="P:chiasma assembly"/>
    <property type="evidence" value="ECO:0007669"/>
    <property type="project" value="TreeGrafter"/>
</dbReference>
<organism evidence="7 8">
    <name type="scientific">Rhodonia placenta</name>
    <dbReference type="NCBI Taxonomy" id="104341"/>
    <lineage>
        <taxon>Eukaryota</taxon>
        <taxon>Fungi</taxon>
        <taxon>Dikarya</taxon>
        <taxon>Basidiomycota</taxon>
        <taxon>Agaricomycotina</taxon>
        <taxon>Agaricomycetes</taxon>
        <taxon>Polyporales</taxon>
        <taxon>Adustoporiaceae</taxon>
        <taxon>Rhodonia</taxon>
    </lineage>
</organism>
<comment type="caution">
    <text evidence="7">The sequence shown here is derived from an EMBL/GenBank/DDBJ whole genome shotgun (WGS) entry which is preliminary data.</text>
</comment>
<evidence type="ECO:0000256" key="1">
    <source>
        <dbReference type="ARBA" id="ARBA00006271"/>
    </source>
</evidence>
<feature type="region of interest" description="Disordered" evidence="5">
    <location>
        <begin position="1"/>
        <end position="67"/>
    </location>
</feature>
<dbReference type="InterPro" id="IPR027417">
    <property type="entry name" value="P-loop_NTPase"/>
</dbReference>
<protein>
    <recommendedName>
        <fullName evidence="6">DNA mismatch repair proteins mutS family domain-containing protein</fullName>
    </recommendedName>
</protein>
<dbReference type="GO" id="GO:0140664">
    <property type="term" value="F:ATP-dependent DNA damage sensor activity"/>
    <property type="evidence" value="ECO:0007669"/>
    <property type="project" value="InterPro"/>
</dbReference>
<dbReference type="EMBL" id="JADOXO010000008">
    <property type="protein sequence ID" value="KAF9820702.1"/>
    <property type="molecule type" value="Genomic_DNA"/>
</dbReference>
<reference evidence="7" key="1">
    <citation type="submission" date="2020-11" db="EMBL/GenBank/DDBJ databases">
        <authorList>
            <person name="Koelle M."/>
            <person name="Horta M.A.C."/>
            <person name="Nowrousian M."/>
            <person name="Ohm R.A."/>
            <person name="Benz P."/>
            <person name="Pilgard A."/>
        </authorList>
    </citation>
    <scope>NUCLEOTIDE SEQUENCE</scope>
    <source>
        <strain evidence="7">FPRL280</strain>
    </source>
</reference>
<feature type="compositionally biased region" description="Basic and acidic residues" evidence="5">
    <location>
        <begin position="1"/>
        <end position="10"/>
    </location>
</feature>
<dbReference type="Pfam" id="PF05192">
    <property type="entry name" value="MutS_III"/>
    <property type="match status" value="1"/>
</dbReference>
<feature type="region of interest" description="Disordered" evidence="5">
    <location>
        <begin position="165"/>
        <end position="185"/>
    </location>
</feature>
<evidence type="ECO:0000256" key="2">
    <source>
        <dbReference type="ARBA" id="ARBA00022741"/>
    </source>
</evidence>
<dbReference type="SMART" id="SM00533">
    <property type="entry name" value="MUTSd"/>
    <property type="match status" value="1"/>
</dbReference>
<dbReference type="GO" id="GO:0030983">
    <property type="term" value="F:mismatched DNA binding"/>
    <property type="evidence" value="ECO:0007669"/>
    <property type="project" value="InterPro"/>
</dbReference>
<feature type="domain" description="DNA mismatch repair proteins mutS family" evidence="6">
    <location>
        <begin position="732"/>
        <end position="748"/>
    </location>
</feature>
<feature type="region of interest" description="Disordered" evidence="5">
    <location>
        <begin position="818"/>
        <end position="839"/>
    </location>
</feature>
<evidence type="ECO:0000313" key="8">
    <source>
        <dbReference type="Proteomes" id="UP000639403"/>
    </source>
</evidence>
<dbReference type="InterPro" id="IPR036187">
    <property type="entry name" value="DNA_mismatch_repair_MutS_sf"/>
</dbReference>
<accession>A0A8H7PA78</accession>
<dbReference type="InterPro" id="IPR000432">
    <property type="entry name" value="DNA_mismatch_repair_MutS_C"/>
</dbReference>
<dbReference type="InterPro" id="IPR011184">
    <property type="entry name" value="DNA_mismatch_repair_Msh2"/>
</dbReference>
<sequence>MPGQKKDSKSSYRKNIKRKRIAEEPAPEASDEQSSAVSSKANKKVRWDGEVEQPTERVLEDEDSENVGQEKSGRVACAYYDPVKCTLHYFDDTHENSHYDLTKALLEQCCPDIVITSSKADDNFIEVLRDHMDASGGTFQVRPHKDFFPTKGRDRLFSLRLLAELPGGPRQDQGSSDSDDRSGPRNAYDFLIRRKEVVVDPTMQRWNASVRLANYASVDNAPLCLGSIGALIDYLARIRALGELDDEGVGGIEICAIRALTLSQSMQINQDALFSLQIFEDENHASIHSDKTKEGLSLFGILNNTKTTLGRALMREWLIRPSLSLDMINARHDAVACFLRPENLVTAGSMHSHLAGIKNVPRTLGLMRAGRATVSDWQALVKFTFHSLMLRDALSELSHANVDIVKRLVEALEVASFKEVGSAVNETIDWEESTIAGRVCVRPHIDEELDNLKHIYHGIDNVLSKVAQQISATVPPDYASSLNVVYFPQLGFLICVPMLEEWKADEGIIVLEGWTFQVTTHYTTERSHVYFKSQEMHDMDVHIGDLHPSIVDREIEIVQSLLEKILVYDEEMTHACDVCAELDCLLSFAEASRACNYVRPQMTEENVLDIKQGRHPLQEFVVDTFVPNDAFVVGGAGVDAEPLEYIDQDGSEDVHEERHSIVVCTGANACGKSVYLKQVALIQYMAQTATLGIVDKIFTRIQTRETVSKVQSAFMIDLNQVSLALRNATERSLILLDEFGKGTISADGAGLFCGVLRHLVQRGAACPKVFAATHFHDVFTDDLLAPHLLPVTFAHMQVMLTTRHGQLLAASGADDGADISDGDGGGGGDEGAQDAGEGRRVAPGERITYLYRVARGLSLDSHAAMCAEIFGIPRRIANRARYVSKLLSTHELGQLLDEEMAEGERKDLEGAEDVCRRFLAWDLTGDAGSRGDVRQVLAEVLDR</sequence>
<dbReference type="Gene3D" id="3.40.50.300">
    <property type="entry name" value="P-loop containing nucleotide triphosphate hydrolases"/>
    <property type="match status" value="1"/>
</dbReference>
<dbReference type="InterPro" id="IPR007696">
    <property type="entry name" value="DNA_mismatch_repair_MutS_core"/>
</dbReference>
<dbReference type="AlphaFoldDB" id="A0A8H7PA78"/>
<evidence type="ECO:0000259" key="6">
    <source>
        <dbReference type="PROSITE" id="PS00486"/>
    </source>
</evidence>
<dbReference type="PANTHER" id="PTHR11361:SF20">
    <property type="entry name" value="MUTS PROTEIN HOMOLOG 5"/>
    <property type="match status" value="1"/>
</dbReference>
<name>A0A8H7PA78_9APHY</name>
<dbReference type="GO" id="GO:0005634">
    <property type="term" value="C:nucleus"/>
    <property type="evidence" value="ECO:0007669"/>
    <property type="project" value="TreeGrafter"/>
</dbReference>
<evidence type="ECO:0000256" key="4">
    <source>
        <dbReference type="ARBA" id="ARBA00023125"/>
    </source>
</evidence>
<dbReference type="PROSITE" id="PS00486">
    <property type="entry name" value="DNA_MISMATCH_REPAIR_2"/>
    <property type="match status" value="1"/>
</dbReference>
<dbReference type="SUPFAM" id="SSF52540">
    <property type="entry name" value="P-loop containing nucleoside triphosphate hydrolases"/>
    <property type="match status" value="1"/>
</dbReference>
<dbReference type="InterPro" id="IPR045076">
    <property type="entry name" value="MutS"/>
</dbReference>
<dbReference type="GO" id="GO:0005524">
    <property type="term" value="F:ATP binding"/>
    <property type="evidence" value="ECO:0007669"/>
    <property type="project" value="UniProtKB-KW"/>
</dbReference>
<dbReference type="Pfam" id="PF00488">
    <property type="entry name" value="MutS_V"/>
    <property type="match status" value="1"/>
</dbReference>
<keyword evidence="2" id="KW-0547">Nucleotide-binding</keyword>
<feature type="compositionally biased region" description="Basic residues" evidence="5">
    <location>
        <begin position="11"/>
        <end position="20"/>
    </location>
</feature>
<dbReference type="SMART" id="SM00534">
    <property type="entry name" value="MUTSac"/>
    <property type="match status" value="1"/>
</dbReference>
<dbReference type="Gene3D" id="1.10.1420.10">
    <property type="match status" value="1"/>
</dbReference>
<reference evidence="7" key="2">
    <citation type="journal article" name="Front. Microbiol.">
        <title>Degradative Capacity of Two Strains of Rhodonia placenta: From Phenotype to Genotype.</title>
        <authorList>
            <person name="Kolle M."/>
            <person name="Horta M.A.C."/>
            <person name="Nowrousian M."/>
            <person name="Ohm R.A."/>
            <person name="Benz J.P."/>
            <person name="Pilgard A."/>
        </authorList>
    </citation>
    <scope>NUCLEOTIDE SEQUENCE</scope>
    <source>
        <strain evidence="7">FPRL280</strain>
    </source>
</reference>
<evidence type="ECO:0000256" key="5">
    <source>
        <dbReference type="SAM" id="MobiDB-lite"/>
    </source>
</evidence>
<comment type="similarity">
    <text evidence="1">Belongs to the DNA mismatch repair MutS family.</text>
</comment>
<dbReference type="SUPFAM" id="SSF48334">
    <property type="entry name" value="DNA repair protein MutS, domain III"/>
    <property type="match status" value="1"/>
</dbReference>
<proteinExistence type="inferred from homology"/>
<dbReference type="CDD" id="cd03281">
    <property type="entry name" value="ABC_MSH5_euk"/>
    <property type="match status" value="1"/>
</dbReference>
<feature type="compositionally biased region" description="Low complexity" evidence="5">
    <location>
        <begin position="167"/>
        <end position="176"/>
    </location>
</feature>
<gene>
    <name evidence="7" type="ORF">IEO21_01145</name>
</gene>
<keyword evidence="3" id="KW-0067">ATP-binding</keyword>
<dbReference type="Proteomes" id="UP000639403">
    <property type="component" value="Unassembled WGS sequence"/>
</dbReference>